<protein>
    <submittedName>
        <fullName evidence="1">Uncharacterized protein</fullName>
    </submittedName>
</protein>
<organism evidence="1 2">
    <name type="scientific">Neophaeococcomyces mojaviensis</name>
    <dbReference type="NCBI Taxonomy" id="3383035"/>
    <lineage>
        <taxon>Eukaryota</taxon>
        <taxon>Fungi</taxon>
        <taxon>Dikarya</taxon>
        <taxon>Ascomycota</taxon>
        <taxon>Pezizomycotina</taxon>
        <taxon>Eurotiomycetes</taxon>
        <taxon>Chaetothyriomycetidae</taxon>
        <taxon>Chaetothyriales</taxon>
        <taxon>Chaetothyriales incertae sedis</taxon>
        <taxon>Neophaeococcomyces</taxon>
    </lineage>
</organism>
<name>A0ACC3A9J2_9EURO</name>
<dbReference type="EMBL" id="JAPDRQ010000059">
    <property type="protein sequence ID" value="KAJ9657785.1"/>
    <property type="molecule type" value="Genomic_DNA"/>
</dbReference>
<evidence type="ECO:0000313" key="2">
    <source>
        <dbReference type="Proteomes" id="UP001172386"/>
    </source>
</evidence>
<reference evidence="1" key="1">
    <citation type="submission" date="2022-10" db="EMBL/GenBank/DDBJ databases">
        <title>Culturing micro-colonial fungi from biological soil crusts in the Mojave desert and describing Neophaeococcomyces mojavensis, and introducing the new genera and species Taxawa tesnikishii.</title>
        <authorList>
            <person name="Kurbessoian T."/>
            <person name="Stajich J.E."/>
        </authorList>
    </citation>
    <scope>NUCLEOTIDE SEQUENCE</scope>
    <source>
        <strain evidence="1">JES_112</strain>
    </source>
</reference>
<keyword evidence="2" id="KW-1185">Reference proteome</keyword>
<dbReference type="Proteomes" id="UP001172386">
    <property type="component" value="Unassembled WGS sequence"/>
</dbReference>
<comment type="caution">
    <text evidence="1">The sequence shown here is derived from an EMBL/GenBank/DDBJ whole genome shotgun (WGS) entry which is preliminary data.</text>
</comment>
<gene>
    <name evidence="1" type="ORF">H2198_004092</name>
</gene>
<evidence type="ECO:0000313" key="1">
    <source>
        <dbReference type="EMBL" id="KAJ9657785.1"/>
    </source>
</evidence>
<proteinExistence type="predicted"/>
<accession>A0ACC3A9J2</accession>
<sequence length="455" mass="50842">MSSMLTVTSTLRIPNDEYSGPSGSQETRQTNPTDSVSLPVAISNNARRAVILDSVIHIHLPQSRTGSPSGTFSALFQWQEVDIKNVGNFIPFRSDVSPHKKYGQLFYLKFSPSAQFLVLIRESIKTAMKDTFTYSQLWQLQIFVDKNFNTSSQPNYTSLCFTTFFAVPEISILSPYRGVAFHPTLPRLAFPQVLDGLPQTYIWDFMDPVMTPFPISDPPIVDPYFADEGDYLYGTDAPLEFGFSSEISDDFCTPIVVKVPHDGIATPSTPTRLPRSGLQHSPVQMTTISRVDMLKLAHRPKEPVQHANRFTFEKGTGGSVYISQLHKLTEKGAVVLRTLGKDRVPRAFTISRLPKELRDCVDTAILRGPVEEGGEAASRSVVRLVLNRAHQRYYTAEALEETVLPALVERDEESIPAVISTIPVGRRLEFPTNGIPLVLDDIFKMSLQNLMTRSE</sequence>